<reference evidence="2 3" key="1">
    <citation type="submission" date="2016-03" db="EMBL/GenBank/DDBJ databases">
        <title>EvidentialGene: Evidence-directed Construction of Genes on Genomes.</title>
        <authorList>
            <person name="Gilbert D.G."/>
            <person name="Choi J.-H."/>
            <person name="Mockaitis K."/>
            <person name="Colbourne J."/>
            <person name="Pfrender M."/>
        </authorList>
    </citation>
    <scope>NUCLEOTIDE SEQUENCE [LARGE SCALE GENOMIC DNA]</scope>
    <source>
        <strain evidence="2 3">Xinb3</strain>
        <tissue evidence="2">Complete organism</tissue>
    </source>
</reference>
<dbReference type="SUPFAM" id="SSF82153">
    <property type="entry name" value="FAS1 domain"/>
    <property type="match status" value="1"/>
</dbReference>
<keyword evidence="3" id="KW-1185">Reference proteome</keyword>
<dbReference type="Proteomes" id="UP000076858">
    <property type="component" value="Unassembled WGS sequence"/>
</dbReference>
<evidence type="ECO:0000313" key="2">
    <source>
        <dbReference type="EMBL" id="KZS01558.1"/>
    </source>
</evidence>
<evidence type="ECO:0000259" key="1">
    <source>
        <dbReference type="Pfam" id="PF02469"/>
    </source>
</evidence>
<evidence type="ECO:0000313" key="3">
    <source>
        <dbReference type="Proteomes" id="UP000076858"/>
    </source>
</evidence>
<feature type="domain" description="FAS1" evidence="1">
    <location>
        <begin position="12"/>
        <end position="57"/>
    </location>
</feature>
<dbReference type="InterPro" id="IPR000782">
    <property type="entry name" value="FAS1_domain"/>
</dbReference>
<dbReference type="EMBL" id="LRGB01006611">
    <property type="protein sequence ID" value="KZS01558.1"/>
    <property type="molecule type" value="Genomic_DNA"/>
</dbReference>
<organism evidence="2 3">
    <name type="scientific">Daphnia magna</name>
    <dbReference type="NCBI Taxonomy" id="35525"/>
    <lineage>
        <taxon>Eukaryota</taxon>
        <taxon>Metazoa</taxon>
        <taxon>Ecdysozoa</taxon>
        <taxon>Arthropoda</taxon>
        <taxon>Crustacea</taxon>
        <taxon>Branchiopoda</taxon>
        <taxon>Diplostraca</taxon>
        <taxon>Cladocera</taxon>
        <taxon>Anomopoda</taxon>
        <taxon>Daphniidae</taxon>
        <taxon>Daphnia</taxon>
    </lineage>
</organism>
<accession>A0A164IS06</accession>
<gene>
    <name evidence="2" type="ORF">APZ42_001744</name>
</gene>
<dbReference type="Pfam" id="PF02469">
    <property type="entry name" value="Fasciclin"/>
    <property type="match status" value="1"/>
</dbReference>
<name>A0A164IS06_9CRUS</name>
<proteinExistence type="predicted"/>
<protein>
    <recommendedName>
        <fullName evidence="1">FAS1 domain-containing protein</fullName>
    </recommendedName>
</protein>
<dbReference type="InterPro" id="IPR036378">
    <property type="entry name" value="FAS1_dom_sf"/>
</dbReference>
<comment type="caution">
    <text evidence="2">The sequence shown here is derived from an EMBL/GenBank/DDBJ whole genome shotgun (WGS) entry which is preliminary data.</text>
</comment>
<dbReference type="AlphaFoldDB" id="A0A164IS06"/>
<sequence length="58" mass="6158">MLDPRDFSDVFALDGGSNKIMISGRTIKVDGAPVITSADNIMADNGVIHAISRVLMPN</sequence>
<dbReference type="Gene3D" id="2.30.180.10">
    <property type="entry name" value="FAS1 domain"/>
    <property type="match status" value="1"/>
</dbReference>